<evidence type="ECO:0000313" key="2">
    <source>
        <dbReference type="EMBL" id="KKL82559.1"/>
    </source>
</evidence>
<organism evidence="2">
    <name type="scientific">marine sediment metagenome</name>
    <dbReference type="NCBI Taxonomy" id="412755"/>
    <lineage>
        <taxon>unclassified sequences</taxon>
        <taxon>metagenomes</taxon>
        <taxon>ecological metagenomes</taxon>
    </lineage>
</organism>
<proteinExistence type="predicted"/>
<comment type="caution">
    <text evidence="2">The sequence shown here is derived from an EMBL/GenBank/DDBJ whole genome shotgun (WGS) entry which is preliminary data.</text>
</comment>
<gene>
    <name evidence="2" type="ORF">LCGC14_1983550</name>
</gene>
<keyword evidence="1" id="KW-0812">Transmembrane</keyword>
<name>A0A0F9F838_9ZZZZ</name>
<protein>
    <submittedName>
        <fullName evidence="2">Uncharacterized protein</fullName>
    </submittedName>
</protein>
<keyword evidence="1" id="KW-1133">Transmembrane helix</keyword>
<dbReference type="EMBL" id="LAZR01022244">
    <property type="protein sequence ID" value="KKL82559.1"/>
    <property type="molecule type" value="Genomic_DNA"/>
</dbReference>
<accession>A0A0F9F838</accession>
<dbReference type="AlphaFoldDB" id="A0A0F9F838"/>
<reference evidence="2" key="1">
    <citation type="journal article" date="2015" name="Nature">
        <title>Complex archaea that bridge the gap between prokaryotes and eukaryotes.</title>
        <authorList>
            <person name="Spang A."/>
            <person name="Saw J.H."/>
            <person name="Jorgensen S.L."/>
            <person name="Zaremba-Niedzwiedzka K."/>
            <person name="Martijn J."/>
            <person name="Lind A.E."/>
            <person name="van Eijk R."/>
            <person name="Schleper C."/>
            <person name="Guy L."/>
            <person name="Ettema T.J."/>
        </authorList>
    </citation>
    <scope>NUCLEOTIDE SEQUENCE</scope>
</reference>
<feature type="transmembrane region" description="Helical" evidence="1">
    <location>
        <begin position="12"/>
        <end position="33"/>
    </location>
</feature>
<keyword evidence="1" id="KW-0472">Membrane</keyword>
<evidence type="ECO:0000256" key="1">
    <source>
        <dbReference type="SAM" id="Phobius"/>
    </source>
</evidence>
<sequence>MSVLVISFMINVWLFIVMIFVNILVVTVLYDILGESGNYCPNKYKGIKTK</sequence>